<feature type="DNA-binding region" description="H-T-H motif" evidence="4">
    <location>
        <begin position="40"/>
        <end position="59"/>
    </location>
</feature>
<protein>
    <recommendedName>
        <fullName evidence="5">HTH tetR-type domain-containing protein</fullName>
    </recommendedName>
</protein>
<evidence type="ECO:0000259" key="5">
    <source>
        <dbReference type="PROSITE" id="PS50977"/>
    </source>
</evidence>
<organism evidence="6 7">
    <name type="scientific">Saccharopolyspora erythraea</name>
    <name type="common">Streptomyces erythraeus</name>
    <dbReference type="NCBI Taxonomy" id="1836"/>
    <lineage>
        <taxon>Bacteria</taxon>
        <taxon>Bacillati</taxon>
        <taxon>Actinomycetota</taxon>
        <taxon>Actinomycetes</taxon>
        <taxon>Pseudonocardiales</taxon>
        <taxon>Pseudonocardiaceae</taxon>
        <taxon>Saccharopolyspora</taxon>
    </lineage>
</organism>
<keyword evidence="7" id="KW-1185">Reference proteome</keyword>
<feature type="domain" description="HTH tetR-type" evidence="5">
    <location>
        <begin position="17"/>
        <end position="77"/>
    </location>
</feature>
<dbReference type="PRINTS" id="PR00455">
    <property type="entry name" value="HTHTETR"/>
</dbReference>
<dbReference type="Proteomes" id="UP001500729">
    <property type="component" value="Unassembled WGS sequence"/>
</dbReference>
<dbReference type="InterPro" id="IPR050109">
    <property type="entry name" value="HTH-type_TetR-like_transc_reg"/>
</dbReference>
<evidence type="ECO:0000313" key="7">
    <source>
        <dbReference type="Proteomes" id="UP001500729"/>
    </source>
</evidence>
<keyword evidence="2 4" id="KW-0238">DNA-binding</keyword>
<evidence type="ECO:0000313" key="6">
    <source>
        <dbReference type="EMBL" id="GAA0508192.1"/>
    </source>
</evidence>
<evidence type="ECO:0000256" key="4">
    <source>
        <dbReference type="PROSITE-ProRule" id="PRU00335"/>
    </source>
</evidence>
<dbReference type="PROSITE" id="PS01081">
    <property type="entry name" value="HTH_TETR_1"/>
    <property type="match status" value="1"/>
</dbReference>
<keyword evidence="3" id="KW-0804">Transcription</keyword>
<evidence type="ECO:0000256" key="2">
    <source>
        <dbReference type="ARBA" id="ARBA00023125"/>
    </source>
</evidence>
<dbReference type="Pfam" id="PF00440">
    <property type="entry name" value="TetR_N"/>
    <property type="match status" value="1"/>
</dbReference>
<dbReference type="InterPro" id="IPR036271">
    <property type="entry name" value="Tet_transcr_reg_TetR-rel_C_sf"/>
</dbReference>
<dbReference type="EMBL" id="BAAAGS010000002">
    <property type="protein sequence ID" value="GAA0508192.1"/>
    <property type="molecule type" value="Genomic_DNA"/>
</dbReference>
<accession>A0ABN1BYG9</accession>
<name>A0ABN1BYG9_SACER</name>
<dbReference type="InterPro" id="IPR023772">
    <property type="entry name" value="DNA-bd_HTH_TetR-type_CS"/>
</dbReference>
<reference evidence="6 7" key="1">
    <citation type="journal article" date="2019" name="Int. J. Syst. Evol. Microbiol.">
        <title>The Global Catalogue of Microorganisms (GCM) 10K type strain sequencing project: providing services to taxonomists for standard genome sequencing and annotation.</title>
        <authorList>
            <consortium name="The Broad Institute Genomics Platform"/>
            <consortium name="The Broad Institute Genome Sequencing Center for Infectious Disease"/>
            <person name="Wu L."/>
            <person name="Ma J."/>
        </authorList>
    </citation>
    <scope>NUCLEOTIDE SEQUENCE [LARGE SCALE GENOMIC DNA]</scope>
    <source>
        <strain evidence="6 7">JCM 10303</strain>
    </source>
</reference>
<evidence type="ECO:0000256" key="3">
    <source>
        <dbReference type="ARBA" id="ARBA00023163"/>
    </source>
</evidence>
<dbReference type="PANTHER" id="PTHR30055">
    <property type="entry name" value="HTH-TYPE TRANSCRIPTIONAL REGULATOR RUTR"/>
    <property type="match status" value="1"/>
</dbReference>
<dbReference type="Gene3D" id="1.10.357.10">
    <property type="entry name" value="Tetracycline Repressor, domain 2"/>
    <property type="match status" value="1"/>
</dbReference>
<keyword evidence="1" id="KW-0805">Transcription regulation</keyword>
<dbReference type="InterPro" id="IPR009057">
    <property type="entry name" value="Homeodomain-like_sf"/>
</dbReference>
<dbReference type="InterPro" id="IPR001647">
    <property type="entry name" value="HTH_TetR"/>
</dbReference>
<proteinExistence type="predicted"/>
<sequence>MRSMLAVMRTVNPEQHARKRAKILQAAAEEFAVNGVDGTSTAGICRRAGIGSGTLFHYFPTKRDIVHALFRDDLARNAEVHPRVLRADAEQGFDLLVGHLLAELANPLTPGLAATAVLQANRDPEFAEILTTDTERTHEVLTGLLRRMADDGGYRLALPADRLARWIQKLVDAAYLMAGDPGFDAEVESAELRRVIARLVGGPSA</sequence>
<gene>
    <name evidence="6" type="ORF">GCM10009533_03700</name>
</gene>
<dbReference type="PANTHER" id="PTHR30055:SF234">
    <property type="entry name" value="HTH-TYPE TRANSCRIPTIONAL REGULATOR BETI"/>
    <property type="match status" value="1"/>
</dbReference>
<comment type="caution">
    <text evidence="6">The sequence shown here is derived from an EMBL/GenBank/DDBJ whole genome shotgun (WGS) entry which is preliminary data.</text>
</comment>
<evidence type="ECO:0000256" key="1">
    <source>
        <dbReference type="ARBA" id="ARBA00023015"/>
    </source>
</evidence>
<dbReference type="SUPFAM" id="SSF46689">
    <property type="entry name" value="Homeodomain-like"/>
    <property type="match status" value="1"/>
</dbReference>
<dbReference type="SUPFAM" id="SSF48498">
    <property type="entry name" value="Tetracyclin repressor-like, C-terminal domain"/>
    <property type="match status" value="1"/>
</dbReference>
<dbReference type="PROSITE" id="PS50977">
    <property type="entry name" value="HTH_TETR_2"/>
    <property type="match status" value="1"/>
</dbReference>